<comment type="caution">
    <text evidence="1">The sequence shown here is derived from an EMBL/GenBank/DDBJ whole genome shotgun (WGS) entry which is preliminary data.</text>
</comment>
<dbReference type="InterPro" id="IPR011250">
    <property type="entry name" value="OMP/PagP_B-barrel"/>
</dbReference>
<evidence type="ECO:0000313" key="1">
    <source>
        <dbReference type="EMBL" id="TPE47742.1"/>
    </source>
</evidence>
<gene>
    <name evidence="1" type="ORF">FJM67_14145</name>
</gene>
<dbReference type="AlphaFoldDB" id="A0A501WG13"/>
<dbReference type="RefSeq" id="WP_140590557.1">
    <property type="nucleotide sequence ID" value="NZ_VFRR01000039.1"/>
</dbReference>
<dbReference type="OrthoDB" id="6105929at2"/>
<evidence type="ECO:0008006" key="3">
    <source>
        <dbReference type="Google" id="ProtNLM"/>
    </source>
</evidence>
<protein>
    <recommendedName>
        <fullName evidence="3">Outer membrane protein beta-barrel domain-containing protein</fullName>
    </recommendedName>
</protein>
<keyword evidence="2" id="KW-1185">Reference proteome</keyword>
<name>A0A501WG13_9GAMM</name>
<reference evidence="1 2" key="1">
    <citation type="submission" date="2019-06" db="EMBL/GenBank/DDBJ databases">
        <title>A novel bacterium of genus Marinomonas, isolated from coastal sand.</title>
        <authorList>
            <person name="Huang H."/>
            <person name="Mo K."/>
            <person name="Hu Y."/>
        </authorList>
    </citation>
    <scope>NUCLEOTIDE SEQUENCE [LARGE SCALE GENOMIC DNA]</scope>
    <source>
        <strain evidence="1 2">HB171799</strain>
    </source>
</reference>
<sequence length="212" mass="22942">MNSNLLTFAVIGSLTIGGLQAREVQQEDGAYLITLGAGQVNELYEIGIGIKPTDGRAGFGGLVFKRQSFNDQQTLAGKSLGEQETTITSLGVRGFAIQVDSESNKGADLTFAVSQTQTGDYERTGMDIRGLFYAPIAPSVSWFAGASLRPEFLSFDWNTASFSELGLEAGIDWRLTPALGISGGYHREMIITDDLESWLLADGLEFSLQLIW</sequence>
<evidence type="ECO:0000313" key="2">
    <source>
        <dbReference type="Proteomes" id="UP000315901"/>
    </source>
</evidence>
<dbReference type="SUPFAM" id="SSF56925">
    <property type="entry name" value="OMPA-like"/>
    <property type="match status" value="1"/>
</dbReference>
<dbReference type="EMBL" id="VFRR01000039">
    <property type="protein sequence ID" value="TPE47742.1"/>
    <property type="molecule type" value="Genomic_DNA"/>
</dbReference>
<dbReference type="Proteomes" id="UP000315901">
    <property type="component" value="Unassembled WGS sequence"/>
</dbReference>
<accession>A0A501WG13</accession>
<proteinExistence type="predicted"/>
<organism evidence="1 2">
    <name type="scientific">Maribrevibacterium harenarium</name>
    <dbReference type="NCBI Taxonomy" id="2589817"/>
    <lineage>
        <taxon>Bacteria</taxon>
        <taxon>Pseudomonadati</taxon>
        <taxon>Pseudomonadota</taxon>
        <taxon>Gammaproteobacteria</taxon>
        <taxon>Oceanospirillales</taxon>
        <taxon>Oceanospirillaceae</taxon>
        <taxon>Maribrevibacterium</taxon>
    </lineage>
</organism>